<dbReference type="EMBL" id="JBCGCU010000004">
    <property type="protein sequence ID" value="MEM0514787.1"/>
    <property type="molecule type" value="Genomic_DNA"/>
</dbReference>
<evidence type="ECO:0000313" key="2">
    <source>
        <dbReference type="EMBL" id="MEM0514787.1"/>
    </source>
</evidence>
<proteinExistence type="predicted"/>
<protein>
    <submittedName>
        <fullName evidence="2">Uncharacterized protein</fullName>
    </submittedName>
</protein>
<evidence type="ECO:0000256" key="1">
    <source>
        <dbReference type="SAM" id="SignalP"/>
    </source>
</evidence>
<name>A0ABU9MU28_9GAMM</name>
<dbReference type="RefSeq" id="WP_342676877.1">
    <property type="nucleotide sequence ID" value="NZ_JBCGCU010000004.1"/>
</dbReference>
<accession>A0ABU9MU28</accession>
<comment type="caution">
    <text evidence="2">The sequence shown here is derived from an EMBL/GenBank/DDBJ whole genome shotgun (WGS) entry which is preliminary data.</text>
</comment>
<keyword evidence="1" id="KW-0732">Signal</keyword>
<reference evidence="2 3" key="1">
    <citation type="submission" date="2024-03" db="EMBL/GenBank/DDBJ databases">
        <title>Pseudoalteromonas qingdaonensis sp. nov., isolated from the intestines of marine benthic organisms.</title>
        <authorList>
            <person name="Lin X."/>
            <person name="Fang S."/>
            <person name="Hu X."/>
        </authorList>
    </citation>
    <scope>NUCLEOTIDE SEQUENCE [LARGE SCALE GENOMIC DNA]</scope>
    <source>
        <strain evidence="2 3">YIC-827</strain>
    </source>
</reference>
<evidence type="ECO:0000313" key="3">
    <source>
        <dbReference type="Proteomes" id="UP001447008"/>
    </source>
</evidence>
<feature type="signal peptide" evidence="1">
    <location>
        <begin position="1"/>
        <end position="23"/>
    </location>
</feature>
<keyword evidence="3" id="KW-1185">Reference proteome</keyword>
<sequence>MRHQLAAMALGLSAVLLSTALSAAPEPFEYKKQGRGSASESKMRGVYDLIPNPSGDAAKARLAILQGMQKTKGVAWLLEREGDGYILARWDYKGHTIFHRIEYNAEAVQIKYAGGLNEYQCEKLVGDYCYKTHKNYYKYNRSLVKQLKIALQGV</sequence>
<organism evidence="2 3">
    <name type="scientific">Pseudoalteromonas qingdaonensis</name>
    <dbReference type="NCBI Taxonomy" id="3131913"/>
    <lineage>
        <taxon>Bacteria</taxon>
        <taxon>Pseudomonadati</taxon>
        <taxon>Pseudomonadota</taxon>
        <taxon>Gammaproteobacteria</taxon>
        <taxon>Alteromonadales</taxon>
        <taxon>Pseudoalteromonadaceae</taxon>
        <taxon>Pseudoalteromonas</taxon>
    </lineage>
</organism>
<dbReference type="Proteomes" id="UP001447008">
    <property type="component" value="Unassembled WGS sequence"/>
</dbReference>
<feature type="chain" id="PRO_5045727573" evidence="1">
    <location>
        <begin position="24"/>
        <end position="154"/>
    </location>
</feature>
<gene>
    <name evidence="2" type="ORF">WCN91_05010</name>
</gene>